<comment type="caution">
    <text evidence="1">The sequence shown here is derived from an EMBL/GenBank/DDBJ whole genome shotgun (WGS) entry which is preliminary data.</text>
</comment>
<name>A0AAN8X546_HALRR</name>
<dbReference type="Proteomes" id="UP001381693">
    <property type="component" value="Unassembled WGS sequence"/>
</dbReference>
<accession>A0AAN8X546</accession>
<dbReference type="EMBL" id="JAXCGZ010008030">
    <property type="protein sequence ID" value="KAK7078075.1"/>
    <property type="molecule type" value="Genomic_DNA"/>
</dbReference>
<keyword evidence="2" id="KW-1185">Reference proteome</keyword>
<sequence length="59" mass="6799">MRLPNLRFPSLGSRYYRHAGNKRVVSSYCLGYSSPHVAGIILVVSRDTQRIIQDVHKVW</sequence>
<gene>
    <name evidence="1" type="ORF">SK128_026975</name>
</gene>
<evidence type="ECO:0000313" key="2">
    <source>
        <dbReference type="Proteomes" id="UP001381693"/>
    </source>
</evidence>
<organism evidence="1 2">
    <name type="scientific">Halocaridina rubra</name>
    <name type="common">Hawaiian red shrimp</name>
    <dbReference type="NCBI Taxonomy" id="373956"/>
    <lineage>
        <taxon>Eukaryota</taxon>
        <taxon>Metazoa</taxon>
        <taxon>Ecdysozoa</taxon>
        <taxon>Arthropoda</taxon>
        <taxon>Crustacea</taxon>
        <taxon>Multicrustacea</taxon>
        <taxon>Malacostraca</taxon>
        <taxon>Eumalacostraca</taxon>
        <taxon>Eucarida</taxon>
        <taxon>Decapoda</taxon>
        <taxon>Pleocyemata</taxon>
        <taxon>Caridea</taxon>
        <taxon>Atyoidea</taxon>
        <taxon>Atyidae</taxon>
        <taxon>Halocaridina</taxon>
    </lineage>
</organism>
<proteinExistence type="predicted"/>
<feature type="non-terminal residue" evidence="1">
    <location>
        <position position="59"/>
    </location>
</feature>
<dbReference type="AlphaFoldDB" id="A0AAN8X546"/>
<reference evidence="1 2" key="1">
    <citation type="submission" date="2023-11" db="EMBL/GenBank/DDBJ databases">
        <title>Halocaridina rubra genome assembly.</title>
        <authorList>
            <person name="Smith C."/>
        </authorList>
    </citation>
    <scope>NUCLEOTIDE SEQUENCE [LARGE SCALE GENOMIC DNA]</scope>
    <source>
        <strain evidence="1">EP-1</strain>
        <tissue evidence="1">Whole</tissue>
    </source>
</reference>
<protein>
    <submittedName>
        <fullName evidence="1">Uncharacterized protein</fullName>
    </submittedName>
</protein>
<evidence type="ECO:0000313" key="1">
    <source>
        <dbReference type="EMBL" id="KAK7078075.1"/>
    </source>
</evidence>